<keyword evidence="1" id="KW-1133">Transmembrane helix</keyword>
<proteinExistence type="predicted"/>
<comment type="caution">
    <text evidence="2">The sequence shown here is derived from an EMBL/GenBank/DDBJ whole genome shotgun (WGS) entry which is preliminary data.</text>
</comment>
<feature type="non-terminal residue" evidence="2">
    <location>
        <position position="1"/>
    </location>
</feature>
<accession>A0AA41WKW1</accession>
<organism evidence="2 3">
    <name type="scientific">Stutzerimonas nitrititolerans</name>
    <dbReference type="NCBI Taxonomy" id="2482751"/>
    <lineage>
        <taxon>Bacteria</taxon>
        <taxon>Pseudomonadati</taxon>
        <taxon>Pseudomonadota</taxon>
        <taxon>Gammaproteobacteria</taxon>
        <taxon>Pseudomonadales</taxon>
        <taxon>Pseudomonadaceae</taxon>
        <taxon>Stutzerimonas</taxon>
    </lineage>
</organism>
<dbReference type="RefSeq" id="WP_253162513.1">
    <property type="nucleotide sequence ID" value="NZ_JAMYBS010000004.1"/>
</dbReference>
<protein>
    <submittedName>
        <fullName evidence="2">Uncharacterized protein</fullName>
    </submittedName>
</protein>
<dbReference type="Proteomes" id="UP001165292">
    <property type="component" value="Unassembled WGS sequence"/>
</dbReference>
<evidence type="ECO:0000256" key="1">
    <source>
        <dbReference type="SAM" id="Phobius"/>
    </source>
</evidence>
<reference evidence="2" key="1">
    <citation type="submission" date="2022-06" db="EMBL/GenBank/DDBJ databases">
        <title>Detection of beta-lactamases in bacteria of animal origin.</title>
        <authorList>
            <person name="Mlynarcik P."/>
            <person name="Zdarska V."/>
            <person name="Chudobova H."/>
            <person name="Prochazkova P."/>
            <person name="Hricova K."/>
            <person name="Mezerova K."/>
            <person name="Bardon J."/>
            <person name="Dolejska M."/>
            <person name="Sukkar I."/>
            <person name="Kolar M."/>
        </authorList>
    </citation>
    <scope>NUCLEOTIDE SEQUENCE</scope>
    <source>
        <strain evidence="2">S 300-3</strain>
    </source>
</reference>
<sequence>CFIGKLGQRDRRISPDSGSLFQTILNCVVFFFSITYICRVLQVNPLGVSLILLLSPLTVSTLISINKEIFVFPFLALALSGYYNKSLAQIFLAILCCFLIRWHMFVFYILVIFIISFRGFLRLDRKYLFALLLLLFSFAYVSLMSFFSGVIDTAHASFEAYEGQGVGIFVHLNTLQERGFYFLVFPIKAVQLLFATGIKSFLEGRIFSMVDIYNYTFVALHCIVSLVVFLMVLWRRKASLNNDLFFFSLLFVLFFTLSPVFAARYYYLVYVVWVLVLMGAPAKIPRID</sequence>
<feature type="transmembrane region" description="Helical" evidence="1">
    <location>
        <begin position="212"/>
        <end position="232"/>
    </location>
</feature>
<feature type="transmembrane region" description="Helical" evidence="1">
    <location>
        <begin position="20"/>
        <end position="38"/>
    </location>
</feature>
<dbReference type="AlphaFoldDB" id="A0AA41WKW1"/>
<dbReference type="EMBL" id="JAMYBS010000004">
    <property type="protein sequence ID" value="MCO7544305.1"/>
    <property type="molecule type" value="Genomic_DNA"/>
</dbReference>
<feature type="transmembrane region" description="Helical" evidence="1">
    <location>
        <begin position="244"/>
        <end position="261"/>
    </location>
</feature>
<keyword evidence="1" id="KW-0812">Transmembrane</keyword>
<feature type="transmembrane region" description="Helical" evidence="1">
    <location>
        <begin position="127"/>
        <end position="151"/>
    </location>
</feature>
<evidence type="ECO:0000313" key="3">
    <source>
        <dbReference type="Proteomes" id="UP001165292"/>
    </source>
</evidence>
<name>A0AA41WKW1_9GAMM</name>
<feature type="transmembrane region" description="Helical" evidence="1">
    <location>
        <begin position="90"/>
        <end position="115"/>
    </location>
</feature>
<gene>
    <name evidence="2" type="ORF">NJF43_05990</name>
</gene>
<keyword evidence="1" id="KW-0472">Membrane</keyword>
<evidence type="ECO:0000313" key="2">
    <source>
        <dbReference type="EMBL" id="MCO7544305.1"/>
    </source>
</evidence>
<feature type="transmembrane region" description="Helical" evidence="1">
    <location>
        <begin position="50"/>
        <end position="78"/>
    </location>
</feature>